<accession>A0A7R9JBI7</accession>
<protein>
    <submittedName>
        <fullName evidence="2">(California timema) hypothetical protein</fullName>
    </submittedName>
</protein>
<feature type="region of interest" description="Disordered" evidence="1">
    <location>
        <begin position="67"/>
        <end position="98"/>
    </location>
</feature>
<name>A0A7R9JBI7_TIMCA</name>
<dbReference type="AlphaFoldDB" id="A0A7R9JBI7"/>
<feature type="compositionally biased region" description="Low complexity" evidence="1">
    <location>
        <begin position="285"/>
        <end position="299"/>
    </location>
</feature>
<reference evidence="2" key="1">
    <citation type="submission" date="2020-11" db="EMBL/GenBank/DDBJ databases">
        <authorList>
            <person name="Tran Van P."/>
        </authorList>
    </citation>
    <scope>NUCLEOTIDE SEQUENCE</scope>
</reference>
<feature type="region of interest" description="Disordered" evidence="1">
    <location>
        <begin position="187"/>
        <end position="210"/>
    </location>
</feature>
<feature type="region of interest" description="Disordered" evidence="1">
    <location>
        <begin position="419"/>
        <end position="582"/>
    </location>
</feature>
<organism evidence="2">
    <name type="scientific">Timema californicum</name>
    <name type="common">California timema</name>
    <name type="synonym">Walking stick</name>
    <dbReference type="NCBI Taxonomy" id="61474"/>
    <lineage>
        <taxon>Eukaryota</taxon>
        <taxon>Metazoa</taxon>
        <taxon>Ecdysozoa</taxon>
        <taxon>Arthropoda</taxon>
        <taxon>Hexapoda</taxon>
        <taxon>Insecta</taxon>
        <taxon>Pterygota</taxon>
        <taxon>Neoptera</taxon>
        <taxon>Polyneoptera</taxon>
        <taxon>Phasmatodea</taxon>
        <taxon>Timematodea</taxon>
        <taxon>Timematoidea</taxon>
        <taxon>Timematidae</taxon>
        <taxon>Timema</taxon>
    </lineage>
</organism>
<feature type="region of interest" description="Disordered" evidence="1">
    <location>
        <begin position="689"/>
        <end position="712"/>
    </location>
</feature>
<feature type="compositionally biased region" description="Polar residues" evidence="1">
    <location>
        <begin position="200"/>
        <end position="210"/>
    </location>
</feature>
<feature type="region of interest" description="Disordered" evidence="1">
    <location>
        <begin position="603"/>
        <end position="659"/>
    </location>
</feature>
<feature type="compositionally biased region" description="Basic and acidic residues" evidence="1">
    <location>
        <begin position="561"/>
        <end position="575"/>
    </location>
</feature>
<feature type="region of interest" description="Disordered" evidence="1">
    <location>
        <begin position="946"/>
        <end position="965"/>
    </location>
</feature>
<dbReference type="EMBL" id="OE183711">
    <property type="protein sequence ID" value="CAD7575934.1"/>
    <property type="molecule type" value="Genomic_DNA"/>
</dbReference>
<evidence type="ECO:0000313" key="2">
    <source>
        <dbReference type="EMBL" id="CAD7575934.1"/>
    </source>
</evidence>
<feature type="compositionally biased region" description="Basic and acidic residues" evidence="1">
    <location>
        <begin position="610"/>
        <end position="631"/>
    </location>
</feature>
<feature type="compositionally biased region" description="Basic and acidic residues" evidence="1">
    <location>
        <begin position="474"/>
        <end position="499"/>
    </location>
</feature>
<gene>
    <name evidence="2" type="ORF">TCMB3V08_LOCUS8510</name>
</gene>
<feature type="region of interest" description="Disordered" evidence="1">
    <location>
        <begin position="285"/>
        <end position="327"/>
    </location>
</feature>
<feature type="compositionally biased region" description="Low complexity" evidence="1">
    <location>
        <begin position="70"/>
        <end position="79"/>
    </location>
</feature>
<sequence length="965" mass="104201">MLIYLLLLTTSSFASNHTKDSADGAGDDELSVFAPKRGFKEGRSSDQSSPWIPIIGTNHKVEQAGQVTDVSAAASSSVARSQHQTSAGSGPIRSLGGADIGSQLLQQDNTGNPSVYDPNGVSSYSGYNRFNPAANYHFLPSENNVPTTYSFGHGSGVPTYGGLNLISSSGNPQQGHFLISDTKIVTKTEPGGSDARQSKNKNAQQNTADQRYVTPNNPLVSTQDLTSLYQQNGNPYANFYSPSTTQSFALPNSGGFSFNAGRYVQPSYPLNYNYLNGGGQQFGNLASFSSPSQLSNSPQTQNTKLSDEKQSNDNNNGQHQGSFSNPASSAPYTFGGSYFNPYGTNLLNGNSFPTLTTQPFSLSYQPSPNNVVNNRVLPTSFSSGIYHGQPYLSPNGFQKQPLFVNQANTFGNTLQQQYPTRLPTTSHPRPQPVTQGPPKDSYLPRPEAEDDRNKYTETNTENTYSSDDDDDDKEVSKLSPHSEYHESSKYSSDDDSKSTEDDDDDEDSHRNERYKISYHSGNDDEDDDDDRGGHSSGSSSSYKFPSQEEFFKTSRPSVKSSYHDHHDDYRDRGSDHSSSSTVEDIFKPHDYYSKSFHNEEPFFAGASFTNEKKSKKSYEDSYRKAYPDGYRRNTRGRRKPGSPYQVQEKVQPDSFHSYKYKTPSYADARSTEYLETPGPVQLSYRGQHYEKYSEPDTDSEGGHSEYNPRSLNKKITKENKKGDYYSYSFTKRKVVVVSFVLFMGVSALGKELDDSNELMTSSDKKTTKRGLLGFGAGYPAPPPPSYGFGASPGWSGSFGAPPSYLSDNSALIAQQHNFATTAALAAKTAYLAAKQPPHSFAYPGAVAANAADLASAAAAAKEATAAAIQARQYVAAAKEALIAHQRVAAAKEAAAAAAIQRSEAAAAAGAAIHRSETAAAAEAAIQRSAATAAAAQAAAANAAAAAAAHPHPSPYGKKGDWAPWG</sequence>
<evidence type="ECO:0000256" key="1">
    <source>
        <dbReference type="SAM" id="MobiDB-lite"/>
    </source>
</evidence>
<proteinExistence type="predicted"/>
<feature type="compositionally biased region" description="Polar residues" evidence="1">
    <location>
        <begin position="312"/>
        <end position="327"/>
    </location>
</feature>
<feature type="compositionally biased region" description="Polar residues" evidence="1">
    <location>
        <begin position="419"/>
        <end position="434"/>
    </location>
</feature>
<feature type="compositionally biased region" description="Low complexity" evidence="1">
    <location>
        <begin position="456"/>
        <end position="465"/>
    </location>
</feature>